<evidence type="ECO:0000313" key="5">
    <source>
        <dbReference type="Proteomes" id="UP001233999"/>
    </source>
</evidence>
<evidence type="ECO:0008006" key="6">
    <source>
        <dbReference type="Google" id="ProtNLM"/>
    </source>
</evidence>
<proteinExistence type="predicted"/>
<dbReference type="InterPro" id="IPR046346">
    <property type="entry name" value="Aminoacid_DH-like_N_sf"/>
</dbReference>
<dbReference type="SUPFAM" id="SSF51735">
    <property type="entry name" value="NAD(P)-binding Rossmann-fold domains"/>
    <property type="match status" value="1"/>
</dbReference>
<protein>
    <recommendedName>
        <fullName evidence="6">Methenyltetrahydrofolate cyclohydrolase</fullName>
    </recommendedName>
</protein>
<accession>A0AAD8EMZ1</accession>
<sequence length="293" mass="32309">MVSLLRKKLVLRLSIIDLISYIAKINLHTSLIRCEAEVVNGREIAKSIISETKKELKEWIERGHKKPALSVIRCGTNERDYTKSIVKSCKDIGINVHGVELPKDISEIELLTEIRKMNNDLEIDAIMLELPFPSNVRERIMCNAVAPHKDVNGYNIINVGRLLQQKSTILPCMPAAIKEIISRIGVPTAGKTIVVCGRSQKIGLPIAILACLEDKGEVVGMNATIIVCHDTTPKEQLAQLVKQADILISACGTPGLIEPTMLKEGACVIDVGSVVLEDEKTQKYKLIGDINFE</sequence>
<evidence type="ECO:0000259" key="2">
    <source>
        <dbReference type="Pfam" id="PF00763"/>
    </source>
</evidence>
<gene>
    <name evidence="4" type="ORF">L9F63_013043</name>
</gene>
<evidence type="ECO:0000259" key="3">
    <source>
        <dbReference type="Pfam" id="PF02882"/>
    </source>
</evidence>
<reference evidence="4" key="2">
    <citation type="submission" date="2023-05" db="EMBL/GenBank/DDBJ databases">
        <authorList>
            <person name="Fouks B."/>
        </authorList>
    </citation>
    <scope>NUCLEOTIDE SEQUENCE</scope>
    <source>
        <strain evidence="4">Stay&amp;Tobe</strain>
        <tissue evidence="4">Testes</tissue>
    </source>
</reference>
<dbReference type="GO" id="GO:0005739">
    <property type="term" value="C:mitochondrion"/>
    <property type="evidence" value="ECO:0007669"/>
    <property type="project" value="TreeGrafter"/>
</dbReference>
<name>A0AAD8EMZ1_DIPPU</name>
<keyword evidence="1" id="KW-0554">One-carbon metabolism</keyword>
<dbReference type="Gene3D" id="3.40.50.720">
    <property type="entry name" value="NAD(P)-binding Rossmann-like Domain"/>
    <property type="match status" value="1"/>
</dbReference>
<dbReference type="InterPro" id="IPR000672">
    <property type="entry name" value="THF_DH/CycHdrlase"/>
</dbReference>
<feature type="non-terminal residue" evidence="4">
    <location>
        <position position="293"/>
    </location>
</feature>
<keyword evidence="5" id="KW-1185">Reference proteome</keyword>
<dbReference type="Proteomes" id="UP001233999">
    <property type="component" value="Unassembled WGS sequence"/>
</dbReference>
<dbReference type="InterPro" id="IPR020630">
    <property type="entry name" value="THF_DH/CycHdrlase_cat_dom"/>
</dbReference>
<dbReference type="Pfam" id="PF00763">
    <property type="entry name" value="THF_DHG_CYH"/>
    <property type="match status" value="1"/>
</dbReference>
<dbReference type="InterPro" id="IPR020631">
    <property type="entry name" value="THF_DH/CycHdrlase_NAD-bd_dom"/>
</dbReference>
<dbReference type="PANTHER" id="PTHR48099:SF11">
    <property type="entry name" value="BIFUNCTIONAL METHYLENETETRAHYDROFOLATE DEHYDROGENASE_CYCLOHYDROLASE, MITOCHONDRIAL"/>
    <property type="match status" value="1"/>
</dbReference>
<feature type="domain" description="Tetrahydrofolate dehydrogenase/cyclohydrolase NAD(P)-binding" evidence="3">
    <location>
        <begin position="171"/>
        <end position="293"/>
    </location>
</feature>
<dbReference type="Gene3D" id="3.40.50.10860">
    <property type="entry name" value="Leucine Dehydrogenase, chain A, domain 1"/>
    <property type="match status" value="1"/>
</dbReference>
<dbReference type="InterPro" id="IPR036291">
    <property type="entry name" value="NAD(P)-bd_dom_sf"/>
</dbReference>
<organism evidence="4 5">
    <name type="scientific">Diploptera punctata</name>
    <name type="common">Pacific beetle cockroach</name>
    <dbReference type="NCBI Taxonomy" id="6984"/>
    <lineage>
        <taxon>Eukaryota</taxon>
        <taxon>Metazoa</taxon>
        <taxon>Ecdysozoa</taxon>
        <taxon>Arthropoda</taxon>
        <taxon>Hexapoda</taxon>
        <taxon>Insecta</taxon>
        <taxon>Pterygota</taxon>
        <taxon>Neoptera</taxon>
        <taxon>Polyneoptera</taxon>
        <taxon>Dictyoptera</taxon>
        <taxon>Blattodea</taxon>
        <taxon>Blaberoidea</taxon>
        <taxon>Blaberidae</taxon>
        <taxon>Diplopterinae</taxon>
        <taxon>Diploptera</taxon>
    </lineage>
</organism>
<dbReference type="PANTHER" id="PTHR48099">
    <property type="entry name" value="C-1-TETRAHYDROFOLATE SYNTHASE, CYTOPLASMIC-RELATED"/>
    <property type="match status" value="1"/>
</dbReference>
<dbReference type="SUPFAM" id="SSF53223">
    <property type="entry name" value="Aminoacid dehydrogenase-like, N-terminal domain"/>
    <property type="match status" value="1"/>
</dbReference>
<dbReference type="Pfam" id="PF02882">
    <property type="entry name" value="THF_DHG_CYH_C"/>
    <property type="match status" value="1"/>
</dbReference>
<comment type="caution">
    <text evidence="4">The sequence shown here is derived from an EMBL/GenBank/DDBJ whole genome shotgun (WGS) entry which is preliminary data.</text>
</comment>
<evidence type="ECO:0000256" key="1">
    <source>
        <dbReference type="ARBA" id="ARBA00022563"/>
    </source>
</evidence>
<dbReference type="GO" id="GO:0004477">
    <property type="term" value="F:methenyltetrahydrofolate cyclohydrolase activity"/>
    <property type="evidence" value="ECO:0007669"/>
    <property type="project" value="TreeGrafter"/>
</dbReference>
<dbReference type="AlphaFoldDB" id="A0AAD8EMZ1"/>
<dbReference type="EMBL" id="JASPKZ010002315">
    <property type="protein sequence ID" value="KAJ9595799.1"/>
    <property type="molecule type" value="Genomic_DNA"/>
</dbReference>
<feature type="domain" description="Tetrahydrofolate dehydrogenase/cyclohydrolase catalytic" evidence="2">
    <location>
        <begin position="40"/>
        <end position="151"/>
    </location>
</feature>
<evidence type="ECO:0000313" key="4">
    <source>
        <dbReference type="EMBL" id="KAJ9595799.1"/>
    </source>
</evidence>
<dbReference type="PRINTS" id="PR00085">
    <property type="entry name" value="THFDHDRGNASE"/>
</dbReference>
<dbReference type="GO" id="GO:0004487">
    <property type="term" value="F:methylenetetrahydrofolate dehydrogenase (NAD+) activity"/>
    <property type="evidence" value="ECO:0007669"/>
    <property type="project" value="TreeGrafter"/>
</dbReference>
<reference evidence="4" key="1">
    <citation type="journal article" date="2023" name="IScience">
        <title>Live-bearing cockroach genome reveals convergent evolutionary mechanisms linked to viviparity in insects and beyond.</title>
        <authorList>
            <person name="Fouks B."/>
            <person name="Harrison M.C."/>
            <person name="Mikhailova A.A."/>
            <person name="Marchal E."/>
            <person name="English S."/>
            <person name="Carruthers M."/>
            <person name="Jennings E.C."/>
            <person name="Chiamaka E.L."/>
            <person name="Frigard R.A."/>
            <person name="Pippel M."/>
            <person name="Attardo G.M."/>
            <person name="Benoit J.B."/>
            <person name="Bornberg-Bauer E."/>
            <person name="Tobe S.S."/>
        </authorList>
    </citation>
    <scope>NUCLEOTIDE SEQUENCE</scope>
    <source>
        <strain evidence="4">Stay&amp;Tobe</strain>
    </source>
</reference>
<dbReference type="GO" id="GO:0004488">
    <property type="term" value="F:methylenetetrahydrofolate dehydrogenase (NADP+) activity"/>
    <property type="evidence" value="ECO:0007669"/>
    <property type="project" value="InterPro"/>
</dbReference>
<dbReference type="GO" id="GO:0035999">
    <property type="term" value="P:tetrahydrofolate interconversion"/>
    <property type="evidence" value="ECO:0007669"/>
    <property type="project" value="TreeGrafter"/>
</dbReference>